<dbReference type="EMBL" id="JBBKAK010000001">
    <property type="protein sequence ID" value="MEJ8667562.1"/>
    <property type="molecule type" value="Genomic_DNA"/>
</dbReference>
<comment type="caution">
    <text evidence="1">The sequence shown here is derived from an EMBL/GenBank/DDBJ whole genome shotgun (WGS) entry which is preliminary data.</text>
</comment>
<evidence type="ECO:0000313" key="2">
    <source>
        <dbReference type="Proteomes" id="UP001376459"/>
    </source>
</evidence>
<gene>
    <name evidence="1" type="ORF">WKI71_00360</name>
</gene>
<organism evidence="1 2">
    <name type="scientific">Streptomyces machairae</name>
    <dbReference type="NCBI Taxonomy" id="3134109"/>
    <lineage>
        <taxon>Bacteria</taxon>
        <taxon>Bacillati</taxon>
        <taxon>Actinomycetota</taxon>
        <taxon>Actinomycetes</taxon>
        <taxon>Kitasatosporales</taxon>
        <taxon>Streptomycetaceae</taxon>
        <taxon>Streptomyces</taxon>
    </lineage>
</organism>
<dbReference type="Proteomes" id="UP001376459">
    <property type="component" value="Unassembled WGS sequence"/>
</dbReference>
<evidence type="ECO:0000313" key="1">
    <source>
        <dbReference type="EMBL" id="MEJ8667562.1"/>
    </source>
</evidence>
<protein>
    <submittedName>
        <fullName evidence="1">Uncharacterized protein</fullName>
    </submittedName>
</protein>
<keyword evidence="2" id="KW-1185">Reference proteome</keyword>
<proteinExistence type="predicted"/>
<reference evidence="1 2" key="1">
    <citation type="submission" date="2024-03" db="EMBL/GenBank/DDBJ databases">
        <title>Novel Streptomyces species of biotechnological and ecological value are a feature of Machair soil.</title>
        <authorList>
            <person name="Prole J.R."/>
            <person name="Goodfellow M."/>
            <person name="Allenby N."/>
            <person name="Ward A.C."/>
        </authorList>
    </citation>
    <scope>NUCLEOTIDE SEQUENCE [LARGE SCALE GENOMIC DNA]</scope>
    <source>
        <strain evidence="1 2">MS1.AVA.1</strain>
    </source>
</reference>
<accession>A0ABU8UF77</accession>
<name>A0ABU8UF77_9ACTN</name>
<sequence>MTLNQVLVSFGDDARTDDVVQAAQKDGTCWVGATTWRRPAADAHLGLRPRHDRG</sequence>